<gene>
    <name evidence="2" type="ORF">V6N12_007262</name>
</gene>
<feature type="region of interest" description="Disordered" evidence="1">
    <location>
        <begin position="1"/>
        <end position="36"/>
    </location>
</feature>
<sequence>MQGNSLGNPGLTDCRHNPTDDSCGIRPSDRSPEDFPVISVSSTCERHGSPVVTVIHRTLKKSRNNDNGMGFSFSQNSMDFESDGKEQVGGVDSSAIAEGLVNATNQ</sequence>
<accession>A0ABR2F188</accession>
<name>A0ABR2F188_9ROSI</name>
<protein>
    <submittedName>
        <fullName evidence="2">Uncharacterized protein</fullName>
    </submittedName>
</protein>
<dbReference type="EMBL" id="JBBPBM010000009">
    <property type="protein sequence ID" value="KAK8568719.1"/>
    <property type="molecule type" value="Genomic_DNA"/>
</dbReference>
<dbReference type="Proteomes" id="UP001472677">
    <property type="component" value="Unassembled WGS sequence"/>
</dbReference>
<evidence type="ECO:0000313" key="3">
    <source>
        <dbReference type="Proteomes" id="UP001472677"/>
    </source>
</evidence>
<feature type="region of interest" description="Disordered" evidence="1">
    <location>
        <begin position="63"/>
        <end position="106"/>
    </location>
</feature>
<organism evidence="2 3">
    <name type="scientific">Hibiscus sabdariffa</name>
    <name type="common">roselle</name>
    <dbReference type="NCBI Taxonomy" id="183260"/>
    <lineage>
        <taxon>Eukaryota</taxon>
        <taxon>Viridiplantae</taxon>
        <taxon>Streptophyta</taxon>
        <taxon>Embryophyta</taxon>
        <taxon>Tracheophyta</taxon>
        <taxon>Spermatophyta</taxon>
        <taxon>Magnoliopsida</taxon>
        <taxon>eudicotyledons</taxon>
        <taxon>Gunneridae</taxon>
        <taxon>Pentapetalae</taxon>
        <taxon>rosids</taxon>
        <taxon>malvids</taxon>
        <taxon>Malvales</taxon>
        <taxon>Malvaceae</taxon>
        <taxon>Malvoideae</taxon>
        <taxon>Hibiscus</taxon>
    </lineage>
</organism>
<comment type="caution">
    <text evidence="2">The sequence shown here is derived from an EMBL/GenBank/DDBJ whole genome shotgun (WGS) entry which is preliminary data.</text>
</comment>
<evidence type="ECO:0000256" key="1">
    <source>
        <dbReference type="SAM" id="MobiDB-lite"/>
    </source>
</evidence>
<evidence type="ECO:0000313" key="2">
    <source>
        <dbReference type="EMBL" id="KAK8568719.1"/>
    </source>
</evidence>
<proteinExistence type="predicted"/>
<reference evidence="2 3" key="1">
    <citation type="journal article" date="2024" name="G3 (Bethesda)">
        <title>Genome assembly of Hibiscus sabdariffa L. provides insights into metabolisms of medicinal natural products.</title>
        <authorList>
            <person name="Kim T."/>
        </authorList>
    </citation>
    <scope>NUCLEOTIDE SEQUENCE [LARGE SCALE GENOMIC DNA]</scope>
    <source>
        <strain evidence="2">TK-2024</strain>
        <tissue evidence="2">Old leaves</tissue>
    </source>
</reference>
<keyword evidence="3" id="KW-1185">Reference proteome</keyword>